<sequence>MGLNQSSSDPEQLSMSKEFVEATIRDNKVVVFSKTYCPYCKMAKQQLNKYKGQYKEEPVIIEIENRPDCEQIQAILGKITGGRTVPRVFINGKCIGGGSETKAAEDSGKLKTMLSTAGAI</sequence>
<evidence type="ECO:0000313" key="12">
    <source>
        <dbReference type="Proteomes" id="UP000515135"/>
    </source>
</evidence>
<dbReference type="InterPro" id="IPR011767">
    <property type="entry name" value="GLR_AS"/>
</dbReference>
<dbReference type="GeneID" id="109471850"/>
<evidence type="ECO:0000256" key="4">
    <source>
        <dbReference type="ARBA" id="ARBA00022982"/>
    </source>
</evidence>
<dbReference type="InterPro" id="IPR036249">
    <property type="entry name" value="Thioredoxin-like_sf"/>
</dbReference>
<reference evidence="13" key="1">
    <citation type="submission" date="2025-08" db="UniProtKB">
        <authorList>
            <consortium name="RefSeq"/>
        </authorList>
    </citation>
    <scope>IDENTIFICATION</scope>
    <source>
        <tissue evidence="13">Gonad</tissue>
    </source>
</reference>
<accession>A0A6P4ZAU0</accession>
<proteinExistence type="inferred from homology"/>
<dbReference type="PANTHER" id="PTHR45694">
    <property type="entry name" value="GLUTAREDOXIN 2"/>
    <property type="match status" value="1"/>
</dbReference>
<keyword evidence="5" id="KW-1015">Disulfide bond</keyword>
<dbReference type="GO" id="GO:0034599">
    <property type="term" value="P:cellular response to oxidative stress"/>
    <property type="evidence" value="ECO:0007669"/>
    <property type="project" value="TreeGrafter"/>
</dbReference>
<comment type="function">
    <text evidence="1">Has a glutathione-disulfide oxidoreductase activity in the presence of NADPH and glutathione reductase. Reduces low molecular weight disulfides and proteins.</text>
</comment>
<name>A0A6P4ZAU0_BRABE</name>
<dbReference type="InterPro" id="IPR011899">
    <property type="entry name" value="Glutaredoxin_euk/vir"/>
</dbReference>
<dbReference type="PANTHER" id="PTHR45694:SF18">
    <property type="entry name" value="GLUTAREDOXIN-1-RELATED"/>
    <property type="match status" value="1"/>
</dbReference>
<comment type="similarity">
    <text evidence="2">Belongs to the glutaredoxin family.</text>
</comment>
<dbReference type="RefSeq" id="XP_019626801.1">
    <property type="nucleotide sequence ID" value="XM_019771242.1"/>
</dbReference>
<dbReference type="PRINTS" id="PR00160">
    <property type="entry name" value="GLUTAREDOXIN"/>
</dbReference>
<keyword evidence="4" id="KW-0249">Electron transport</keyword>
<dbReference type="Pfam" id="PF00462">
    <property type="entry name" value="Glutaredoxin"/>
    <property type="match status" value="1"/>
</dbReference>
<keyword evidence="7" id="KW-0676">Redox-active center</keyword>
<evidence type="ECO:0000256" key="3">
    <source>
        <dbReference type="ARBA" id="ARBA00022448"/>
    </source>
</evidence>
<evidence type="ECO:0000256" key="10">
    <source>
        <dbReference type="ARBA" id="ARBA00039819"/>
    </source>
</evidence>
<dbReference type="InterPro" id="IPR014025">
    <property type="entry name" value="Glutaredoxin_subgr"/>
</dbReference>
<evidence type="ECO:0000313" key="13">
    <source>
        <dbReference type="RefSeq" id="XP_019626801.1"/>
    </source>
</evidence>
<evidence type="ECO:0000256" key="1">
    <source>
        <dbReference type="ARBA" id="ARBA00002549"/>
    </source>
</evidence>
<dbReference type="GO" id="GO:0005737">
    <property type="term" value="C:cytoplasm"/>
    <property type="evidence" value="ECO:0007669"/>
    <property type="project" value="TreeGrafter"/>
</dbReference>
<dbReference type="PROSITE" id="PS00195">
    <property type="entry name" value="GLUTAREDOXIN_1"/>
    <property type="match status" value="1"/>
</dbReference>
<keyword evidence="6" id="KW-0318">Glutathionylation</keyword>
<feature type="domain" description="Glutaredoxin" evidence="11">
    <location>
        <begin position="29"/>
        <end position="95"/>
    </location>
</feature>
<dbReference type="AlphaFoldDB" id="A0A6P4ZAU0"/>
<dbReference type="CDD" id="cd03419">
    <property type="entry name" value="GRX_GRXh_1_2_like"/>
    <property type="match status" value="1"/>
</dbReference>
<evidence type="ECO:0000259" key="11">
    <source>
        <dbReference type="Pfam" id="PF00462"/>
    </source>
</evidence>
<dbReference type="FunFam" id="3.40.30.10:FF:000026">
    <property type="entry name" value="Glutaredoxin 2"/>
    <property type="match status" value="1"/>
</dbReference>
<evidence type="ECO:0000256" key="2">
    <source>
        <dbReference type="ARBA" id="ARBA00007787"/>
    </source>
</evidence>
<keyword evidence="12" id="KW-1185">Reference proteome</keyword>
<dbReference type="PROSITE" id="PS51354">
    <property type="entry name" value="GLUTAREDOXIN_2"/>
    <property type="match status" value="1"/>
</dbReference>
<evidence type="ECO:0000256" key="5">
    <source>
        <dbReference type="ARBA" id="ARBA00023157"/>
    </source>
</evidence>
<organism evidence="12 13">
    <name type="scientific">Branchiostoma belcheri</name>
    <name type="common">Amphioxus</name>
    <dbReference type="NCBI Taxonomy" id="7741"/>
    <lineage>
        <taxon>Eukaryota</taxon>
        <taxon>Metazoa</taxon>
        <taxon>Chordata</taxon>
        <taxon>Cephalochordata</taxon>
        <taxon>Leptocardii</taxon>
        <taxon>Amphioxiformes</taxon>
        <taxon>Branchiostomatidae</taxon>
        <taxon>Branchiostoma</taxon>
    </lineage>
</organism>
<comment type="subunit">
    <text evidence="9">Monomer; active form. Homodimer; inactive form. The homodimer is probably linked by 1 2Fe-2S cluster.</text>
</comment>
<dbReference type="Gene3D" id="3.40.30.10">
    <property type="entry name" value="Glutaredoxin"/>
    <property type="match status" value="1"/>
</dbReference>
<dbReference type="Proteomes" id="UP000515135">
    <property type="component" value="Unplaced"/>
</dbReference>
<protein>
    <recommendedName>
        <fullName evidence="10">Glutaredoxin-2, mitochondrial</fullName>
    </recommendedName>
</protein>
<dbReference type="NCBIfam" id="TIGR02180">
    <property type="entry name" value="GRX_euk"/>
    <property type="match status" value="1"/>
</dbReference>
<dbReference type="GO" id="GO:0015038">
    <property type="term" value="F:glutathione disulfide oxidoreductase activity"/>
    <property type="evidence" value="ECO:0007669"/>
    <property type="project" value="TreeGrafter"/>
</dbReference>
<dbReference type="OrthoDB" id="418495at2759"/>
<evidence type="ECO:0000256" key="6">
    <source>
        <dbReference type="ARBA" id="ARBA00023206"/>
    </source>
</evidence>
<gene>
    <name evidence="13" type="primary">LOC109471850</name>
</gene>
<evidence type="ECO:0000256" key="7">
    <source>
        <dbReference type="ARBA" id="ARBA00023284"/>
    </source>
</evidence>
<evidence type="ECO:0000256" key="8">
    <source>
        <dbReference type="ARBA" id="ARBA00037470"/>
    </source>
</evidence>
<dbReference type="KEGG" id="bbel:109471850"/>
<dbReference type="SUPFAM" id="SSF52833">
    <property type="entry name" value="Thioredoxin-like"/>
    <property type="match status" value="1"/>
</dbReference>
<comment type="function">
    <text evidence="8">Glutathione-dependent oxidoreductase that facilitates the maintenance of mitochondrial redox homeostasis upon induction of apoptosis by oxidative stress. Involved in response to hydrogen peroxide and regulation of apoptosis caused by oxidative stress. Acts as a very efficient catalyst of monothiol reactions because of its high affinity for protein glutathione-mixed disulfides. Can receive electrons not only from glutathione (GSH), but also from thioredoxin reductase supporting both monothiol and dithiol reactions. Efficiently catalyzes both glutathionylation and deglutathionylation of mitochondrial complex I, which in turn regulates the superoxide production by the complex. Overexpression decreases the susceptibility to apoptosis and prevents loss of cardiolipin and cytochrome c release.</text>
</comment>
<keyword evidence="3" id="KW-0813">Transport</keyword>
<evidence type="ECO:0000256" key="9">
    <source>
        <dbReference type="ARBA" id="ARBA00038558"/>
    </source>
</evidence>
<dbReference type="InterPro" id="IPR002109">
    <property type="entry name" value="Glutaredoxin"/>
</dbReference>